<dbReference type="AlphaFoldDB" id="A0A2S7CXT5"/>
<accession>A0A2S7CXT5</accession>
<dbReference type="PROSITE" id="PS51186">
    <property type="entry name" value="GNAT"/>
    <property type="match status" value="1"/>
</dbReference>
<evidence type="ECO:0000313" key="2">
    <source>
        <dbReference type="EMBL" id="MFO3704683.1"/>
    </source>
</evidence>
<protein>
    <submittedName>
        <fullName evidence="3">GNAT family N-acetyltransferase</fullName>
        <ecNumber evidence="2">2.3.-.-</ecNumber>
    </submittedName>
</protein>
<sequence length="161" mass="17848">MSAVRIACVAETPQHLPAIAQAHLQAFGALLPDWTLDQALDELRSHTRDDVIPTTWIALDRAHWLGSVSLLDTDDARLGDWSPWLASLYVRPQARGQGIGQALVAHCVQAAARLKVPLLYLYCQPALVPFYQRLGWQTHTELLLGPMQIVVMRIAPQETAP</sequence>
<dbReference type="InterPro" id="IPR039840">
    <property type="entry name" value="NAA80"/>
</dbReference>
<evidence type="ECO:0000313" key="3">
    <source>
        <dbReference type="EMBL" id="PPU66405.1"/>
    </source>
</evidence>
<evidence type="ECO:0000313" key="4">
    <source>
        <dbReference type="Proteomes" id="UP000237872"/>
    </source>
</evidence>
<comment type="caution">
    <text evidence="3">The sequence shown here is derived from an EMBL/GenBank/DDBJ whole genome shotgun (WGS) entry which is preliminary data.</text>
</comment>
<dbReference type="GO" id="GO:0005737">
    <property type="term" value="C:cytoplasm"/>
    <property type="evidence" value="ECO:0007669"/>
    <property type="project" value="TreeGrafter"/>
</dbReference>
<dbReference type="Proteomes" id="UP001637990">
    <property type="component" value="Unassembled WGS sequence"/>
</dbReference>
<dbReference type="InterPro" id="IPR000182">
    <property type="entry name" value="GNAT_dom"/>
</dbReference>
<reference evidence="3 4" key="1">
    <citation type="submission" date="2016-08" db="EMBL/GenBank/DDBJ databases">
        <authorList>
            <person name="Seilhamer J.J."/>
        </authorList>
    </citation>
    <scope>NUCLEOTIDE SEQUENCE [LARGE SCALE GENOMIC DNA]</scope>
    <source>
        <strain evidence="3 4">CFBP4690</strain>
    </source>
</reference>
<organism evidence="3 4">
    <name type="scientific">Xanthomonas codiaei</name>
    <dbReference type="NCBI Taxonomy" id="56463"/>
    <lineage>
        <taxon>Bacteria</taxon>
        <taxon>Pseudomonadati</taxon>
        <taxon>Pseudomonadota</taxon>
        <taxon>Gammaproteobacteria</taxon>
        <taxon>Lysobacterales</taxon>
        <taxon>Lysobacteraceae</taxon>
        <taxon>Xanthomonas</taxon>
    </lineage>
</organism>
<evidence type="ECO:0000259" key="1">
    <source>
        <dbReference type="PROSITE" id="PS51186"/>
    </source>
</evidence>
<dbReference type="InterPro" id="IPR016181">
    <property type="entry name" value="Acyl_CoA_acyltransferase"/>
</dbReference>
<dbReference type="GO" id="GO:1905502">
    <property type="term" value="F:acetyl-CoA binding"/>
    <property type="evidence" value="ECO:0007669"/>
    <property type="project" value="TreeGrafter"/>
</dbReference>
<dbReference type="RefSeq" id="WP_146091812.1">
    <property type="nucleotide sequence ID" value="NZ_JBJGBS010000019.1"/>
</dbReference>
<gene>
    <name evidence="2" type="ORF">ACI6Q5_06780</name>
    <name evidence="3" type="ORF">XcodCFBP4690_01440</name>
</gene>
<evidence type="ECO:0000313" key="5">
    <source>
        <dbReference type="Proteomes" id="UP001637990"/>
    </source>
</evidence>
<dbReference type="PANTHER" id="PTHR13538">
    <property type="entry name" value="N-ACETYLTRANSFERASE 6"/>
    <property type="match status" value="1"/>
</dbReference>
<dbReference type="EMBL" id="MDEC01000002">
    <property type="protein sequence ID" value="PPU66405.1"/>
    <property type="molecule type" value="Genomic_DNA"/>
</dbReference>
<reference evidence="2 5" key="2">
    <citation type="submission" date="2024-11" db="EMBL/GenBank/DDBJ databases">
        <title>Genome sequencing of Xanthomonas codiaei.</title>
        <authorList>
            <person name="Studholme D.J."/>
        </authorList>
    </citation>
    <scope>NUCLEOTIDE SEQUENCE [LARGE SCALE GENOMIC DNA]</scope>
    <source>
        <strain evidence="2 5">NCPPB 4350</strain>
    </source>
</reference>
<feature type="domain" description="N-acetyltransferase" evidence="1">
    <location>
        <begin position="6"/>
        <end position="157"/>
    </location>
</feature>
<keyword evidence="3" id="KW-0808">Transferase</keyword>
<dbReference type="EC" id="2.3.-.-" evidence="2"/>
<dbReference type="Pfam" id="PF13508">
    <property type="entry name" value="Acetyltransf_7"/>
    <property type="match status" value="1"/>
</dbReference>
<proteinExistence type="predicted"/>
<keyword evidence="2" id="KW-0012">Acyltransferase</keyword>
<keyword evidence="5" id="KW-1185">Reference proteome</keyword>
<dbReference type="Proteomes" id="UP000237872">
    <property type="component" value="Unassembled WGS sequence"/>
</dbReference>
<dbReference type="GO" id="GO:0008080">
    <property type="term" value="F:N-acetyltransferase activity"/>
    <property type="evidence" value="ECO:0007669"/>
    <property type="project" value="InterPro"/>
</dbReference>
<dbReference type="OrthoDB" id="7678938at2"/>
<name>A0A2S7CXT5_9XANT</name>
<dbReference type="SUPFAM" id="SSF55729">
    <property type="entry name" value="Acyl-CoA N-acyltransferases (Nat)"/>
    <property type="match status" value="1"/>
</dbReference>
<dbReference type="Gene3D" id="3.40.630.30">
    <property type="match status" value="1"/>
</dbReference>
<dbReference type="PANTHER" id="PTHR13538:SF4">
    <property type="entry name" value="N-ALPHA-ACETYLTRANSFERASE 80"/>
    <property type="match status" value="1"/>
</dbReference>
<dbReference type="EMBL" id="JBJGBS010000019">
    <property type="protein sequence ID" value="MFO3704683.1"/>
    <property type="molecule type" value="Genomic_DNA"/>
</dbReference>
<dbReference type="CDD" id="cd04301">
    <property type="entry name" value="NAT_SF"/>
    <property type="match status" value="1"/>
</dbReference>